<dbReference type="InterPro" id="IPR050376">
    <property type="entry name" value="Pterin-4-alpha-carb_dehyd"/>
</dbReference>
<sequence length="81" mass="9173">MDGIPRLQRAFRFRDFGGALDFATELGRSADAEGHHPRITVEWGRVGVDWWTHKIRGLHRNDFIMAAKTDAMYADVAATSE</sequence>
<protein>
    <recommendedName>
        <fullName evidence="3">4a-hydroxytetrahydrobiopterin dehydratase</fullName>
        <ecNumber evidence="3">4.2.1.96</ecNumber>
    </recommendedName>
</protein>
<dbReference type="PANTHER" id="PTHR42805:SF1">
    <property type="entry name" value="PTERIN-4-ALPHA-CARBINOLAMINE DEHYDRATASE-RELATED"/>
    <property type="match status" value="1"/>
</dbReference>
<evidence type="ECO:0000256" key="4">
    <source>
        <dbReference type="ARBA" id="ARBA00023239"/>
    </source>
</evidence>
<evidence type="ECO:0000256" key="3">
    <source>
        <dbReference type="ARBA" id="ARBA00013252"/>
    </source>
</evidence>
<dbReference type="CDD" id="cd00913">
    <property type="entry name" value="PCD_DCoH_subfamily_a"/>
    <property type="match status" value="1"/>
</dbReference>
<comment type="caution">
    <text evidence="5">The sequence shown here is derived from an EMBL/GenBank/DDBJ whole genome shotgun (WGS) entry which is preliminary data.</text>
</comment>
<keyword evidence="4" id="KW-0456">Lyase</keyword>
<dbReference type="Pfam" id="PF01329">
    <property type="entry name" value="Pterin_4a"/>
    <property type="match status" value="1"/>
</dbReference>
<evidence type="ECO:0000256" key="1">
    <source>
        <dbReference type="ARBA" id="ARBA00001554"/>
    </source>
</evidence>
<evidence type="ECO:0000313" key="5">
    <source>
        <dbReference type="EMBL" id="CAI8037651.1"/>
    </source>
</evidence>
<dbReference type="AlphaFoldDB" id="A0AA35SYY5"/>
<dbReference type="EMBL" id="CASHTH010002955">
    <property type="protein sequence ID" value="CAI8037651.1"/>
    <property type="molecule type" value="Genomic_DNA"/>
</dbReference>
<dbReference type="PANTHER" id="PTHR42805">
    <property type="entry name" value="PTERIN-4-ALPHA-CARBINOLAMINE DEHYDRATASE-RELATED"/>
    <property type="match status" value="1"/>
</dbReference>
<accession>A0AA35SYY5</accession>
<dbReference type="EC" id="4.2.1.96" evidence="3"/>
<comment type="similarity">
    <text evidence="2">Belongs to the pterin-4-alpha-carbinolamine dehydratase family.</text>
</comment>
<evidence type="ECO:0000256" key="2">
    <source>
        <dbReference type="ARBA" id="ARBA00006472"/>
    </source>
</evidence>
<gene>
    <name evidence="5" type="ORF">GBAR_LOCUS21065</name>
</gene>
<evidence type="ECO:0000313" key="6">
    <source>
        <dbReference type="Proteomes" id="UP001174909"/>
    </source>
</evidence>
<dbReference type="GO" id="GO:0008124">
    <property type="term" value="F:4-alpha-hydroxytetrahydrobiopterin dehydratase activity"/>
    <property type="evidence" value="ECO:0007669"/>
    <property type="project" value="UniProtKB-EC"/>
</dbReference>
<dbReference type="Gene3D" id="3.30.1360.20">
    <property type="entry name" value="Transcriptional coactivator/pterin dehydratase"/>
    <property type="match status" value="1"/>
</dbReference>
<proteinExistence type="inferred from homology"/>
<comment type="catalytic activity">
    <reaction evidence="1">
        <text>(4aS,6R)-4a-hydroxy-L-erythro-5,6,7,8-tetrahydrobiopterin = (6R)-L-erythro-6,7-dihydrobiopterin + H2O</text>
        <dbReference type="Rhea" id="RHEA:11920"/>
        <dbReference type="ChEBI" id="CHEBI:15377"/>
        <dbReference type="ChEBI" id="CHEBI:15642"/>
        <dbReference type="ChEBI" id="CHEBI:43120"/>
        <dbReference type="EC" id="4.2.1.96"/>
    </reaction>
</comment>
<keyword evidence="6" id="KW-1185">Reference proteome</keyword>
<name>A0AA35SYY5_GEOBA</name>
<dbReference type="InterPro" id="IPR036428">
    <property type="entry name" value="PCD_sf"/>
</dbReference>
<dbReference type="Proteomes" id="UP001174909">
    <property type="component" value="Unassembled WGS sequence"/>
</dbReference>
<dbReference type="GO" id="GO:0006729">
    <property type="term" value="P:tetrahydrobiopterin biosynthetic process"/>
    <property type="evidence" value="ECO:0007669"/>
    <property type="project" value="InterPro"/>
</dbReference>
<dbReference type="SUPFAM" id="SSF55248">
    <property type="entry name" value="PCD-like"/>
    <property type="match status" value="1"/>
</dbReference>
<reference evidence="5" key="1">
    <citation type="submission" date="2023-03" db="EMBL/GenBank/DDBJ databases">
        <authorList>
            <person name="Steffen K."/>
            <person name="Cardenas P."/>
        </authorList>
    </citation>
    <scope>NUCLEOTIDE SEQUENCE</scope>
</reference>
<dbReference type="InterPro" id="IPR001533">
    <property type="entry name" value="Pterin_deHydtase"/>
</dbReference>
<organism evidence="5 6">
    <name type="scientific">Geodia barretti</name>
    <name type="common">Barrett's horny sponge</name>
    <dbReference type="NCBI Taxonomy" id="519541"/>
    <lineage>
        <taxon>Eukaryota</taxon>
        <taxon>Metazoa</taxon>
        <taxon>Porifera</taxon>
        <taxon>Demospongiae</taxon>
        <taxon>Heteroscleromorpha</taxon>
        <taxon>Tetractinellida</taxon>
        <taxon>Astrophorina</taxon>
        <taxon>Geodiidae</taxon>
        <taxon>Geodia</taxon>
    </lineage>
</organism>